<evidence type="ECO:0000259" key="2">
    <source>
        <dbReference type="Pfam" id="PF07331"/>
    </source>
</evidence>
<feature type="transmembrane region" description="Helical" evidence="1">
    <location>
        <begin position="101"/>
        <end position="118"/>
    </location>
</feature>
<accession>A0AAW9RQY8</accession>
<dbReference type="RefSeq" id="WP_340327659.1">
    <property type="nucleotide sequence ID" value="NZ_JAZHOF010000001.1"/>
</dbReference>
<evidence type="ECO:0000313" key="3">
    <source>
        <dbReference type="EMBL" id="MEJ8569916.1"/>
    </source>
</evidence>
<keyword evidence="1" id="KW-0472">Membrane</keyword>
<evidence type="ECO:0000256" key="1">
    <source>
        <dbReference type="SAM" id="Phobius"/>
    </source>
</evidence>
<dbReference type="Proteomes" id="UP001378188">
    <property type="component" value="Unassembled WGS sequence"/>
</dbReference>
<protein>
    <submittedName>
        <fullName evidence="3">Tripartite tricarboxylate transporter TctB family protein</fullName>
    </submittedName>
</protein>
<dbReference type="EMBL" id="JAZHOF010000001">
    <property type="protein sequence ID" value="MEJ8569916.1"/>
    <property type="molecule type" value="Genomic_DNA"/>
</dbReference>
<feature type="domain" description="DUF1468" evidence="2">
    <location>
        <begin position="8"/>
        <end position="148"/>
    </location>
</feature>
<dbReference type="Pfam" id="PF07331">
    <property type="entry name" value="TctB"/>
    <property type="match status" value="1"/>
</dbReference>
<dbReference type="AlphaFoldDB" id="A0AAW9RQY8"/>
<dbReference type="InterPro" id="IPR009936">
    <property type="entry name" value="DUF1468"/>
</dbReference>
<sequence>MRVNNLALALIALVLGGGVLGVASTFPSPRHQAFGPALFPSLIGLALVGCGVVLAVQWWLADREAPLLSLAPWMRSPATALNVAMLLAIPVFYIFAVDRLGFVPTAFICLWLMLVRYHGRPVLSLFGAAAAAAILQFVFADILLVPLPWGLLQPLAW</sequence>
<proteinExistence type="predicted"/>
<evidence type="ECO:0000313" key="4">
    <source>
        <dbReference type="Proteomes" id="UP001378188"/>
    </source>
</evidence>
<name>A0AAW9RQY8_9HYPH</name>
<feature type="transmembrane region" description="Helical" evidence="1">
    <location>
        <begin position="125"/>
        <end position="149"/>
    </location>
</feature>
<gene>
    <name evidence="3" type="ORF">V3328_00420</name>
</gene>
<feature type="transmembrane region" description="Helical" evidence="1">
    <location>
        <begin position="73"/>
        <end position="95"/>
    </location>
</feature>
<comment type="caution">
    <text evidence="3">The sequence shown here is derived from an EMBL/GenBank/DDBJ whole genome shotgun (WGS) entry which is preliminary data.</text>
</comment>
<keyword evidence="1" id="KW-1133">Transmembrane helix</keyword>
<keyword evidence="4" id="KW-1185">Reference proteome</keyword>
<keyword evidence="1" id="KW-0812">Transmembrane</keyword>
<feature type="transmembrane region" description="Helical" evidence="1">
    <location>
        <begin position="37"/>
        <end position="61"/>
    </location>
</feature>
<reference evidence="3 4" key="1">
    <citation type="submission" date="2024-02" db="EMBL/GenBank/DDBJ databases">
        <title>Genome analysis and characterization of Microbaculum marinisediminis sp. nov., isolated from marine sediment.</title>
        <authorList>
            <person name="Du Z.-J."/>
            <person name="Ye Y.-Q."/>
            <person name="Zhang Z.-R."/>
            <person name="Yuan S.-M."/>
            <person name="Zhang X.-Y."/>
        </authorList>
    </citation>
    <scope>NUCLEOTIDE SEQUENCE [LARGE SCALE GENOMIC DNA]</scope>
    <source>
        <strain evidence="3 4">SDUM1044001</strain>
    </source>
</reference>
<organism evidence="3 4">
    <name type="scientific">Microbaculum marinum</name>
    <dbReference type="NCBI Taxonomy" id="1764581"/>
    <lineage>
        <taxon>Bacteria</taxon>
        <taxon>Pseudomonadati</taxon>
        <taxon>Pseudomonadota</taxon>
        <taxon>Alphaproteobacteria</taxon>
        <taxon>Hyphomicrobiales</taxon>
        <taxon>Tepidamorphaceae</taxon>
        <taxon>Microbaculum</taxon>
    </lineage>
</organism>